<comment type="similarity">
    <text evidence="2">Belongs to the diacylglycerol/lipid kinase family.</text>
</comment>
<organism evidence="15 16">
    <name type="scientific">Fundicoccus ignavus</name>
    <dbReference type="NCBI Taxonomy" id="2664442"/>
    <lineage>
        <taxon>Bacteria</taxon>
        <taxon>Bacillati</taxon>
        <taxon>Bacillota</taxon>
        <taxon>Bacilli</taxon>
        <taxon>Lactobacillales</taxon>
        <taxon>Aerococcaceae</taxon>
        <taxon>Fundicoccus</taxon>
    </lineage>
</organism>
<reference evidence="16 17" key="1">
    <citation type="submission" date="2019-11" db="EMBL/GenBank/DDBJ databases">
        <title>Characterisation of Fundicoccus ignavus gen. nov. sp. nov., a novel genus of the family Aerococcaceae isolated from bulk tank milk.</title>
        <authorList>
            <person name="Siebert A."/>
            <person name="Huptas C."/>
            <person name="Wenning M."/>
            <person name="Scherer S."/>
            <person name="Doll E.V."/>
        </authorList>
    </citation>
    <scope>NUCLEOTIDE SEQUENCE [LARGE SCALE GENOMIC DNA]</scope>
    <source>
        <strain evidence="14 17">DSM 109653</strain>
        <strain evidence="15 16">WS4759</strain>
    </source>
</reference>
<evidence type="ECO:0000313" key="15">
    <source>
        <dbReference type="EMBL" id="MRI84937.1"/>
    </source>
</evidence>
<feature type="domain" description="DAGKc" evidence="13">
    <location>
        <begin position="9"/>
        <end position="141"/>
    </location>
</feature>
<dbReference type="NCBIfam" id="TIGR00147">
    <property type="entry name" value="YegS/Rv2252/BmrU family lipid kinase"/>
    <property type="match status" value="1"/>
</dbReference>
<dbReference type="SMART" id="SM00046">
    <property type="entry name" value="DAGKc"/>
    <property type="match status" value="1"/>
</dbReference>
<keyword evidence="8" id="KW-0067">ATP-binding</keyword>
<keyword evidence="7 15" id="KW-0418">Kinase</keyword>
<keyword evidence="10" id="KW-0443">Lipid metabolism</keyword>
<dbReference type="GO" id="GO:0004143">
    <property type="term" value="F:ATP-dependent diacylglycerol kinase activity"/>
    <property type="evidence" value="ECO:0007669"/>
    <property type="project" value="TreeGrafter"/>
</dbReference>
<dbReference type="Gene3D" id="3.40.50.10330">
    <property type="entry name" value="Probable inorganic polyphosphate/atp-NAD kinase, domain 1"/>
    <property type="match status" value="1"/>
</dbReference>
<evidence type="ECO:0000259" key="13">
    <source>
        <dbReference type="PROSITE" id="PS50146"/>
    </source>
</evidence>
<dbReference type="Gene3D" id="2.60.200.40">
    <property type="match status" value="1"/>
</dbReference>
<keyword evidence="3" id="KW-0444">Lipid biosynthesis</keyword>
<dbReference type="SUPFAM" id="SSF111331">
    <property type="entry name" value="NAD kinase/diacylglycerol kinase-like"/>
    <property type="match status" value="1"/>
</dbReference>
<evidence type="ECO:0000313" key="17">
    <source>
        <dbReference type="Proteomes" id="UP000469870"/>
    </source>
</evidence>
<evidence type="ECO:0000313" key="14">
    <source>
        <dbReference type="EMBL" id="MRI80703.1"/>
    </source>
</evidence>
<evidence type="ECO:0000256" key="9">
    <source>
        <dbReference type="ARBA" id="ARBA00022842"/>
    </source>
</evidence>
<evidence type="ECO:0000313" key="16">
    <source>
        <dbReference type="Proteomes" id="UP000430975"/>
    </source>
</evidence>
<evidence type="ECO:0000256" key="12">
    <source>
        <dbReference type="ARBA" id="ARBA00023264"/>
    </source>
</evidence>
<name>A0A6I2GB01_9LACT</name>
<dbReference type="Pfam" id="PF19279">
    <property type="entry name" value="YegS_C"/>
    <property type="match status" value="1"/>
</dbReference>
<dbReference type="PANTHER" id="PTHR12358">
    <property type="entry name" value="SPHINGOSINE KINASE"/>
    <property type="match status" value="1"/>
</dbReference>
<dbReference type="InterPro" id="IPR017438">
    <property type="entry name" value="ATP-NAD_kinase_N"/>
</dbReference>
<keyword evidence="9" id="KW-0460">Magnesium</keyword>
<evidence type="ECO:0000256" key="4">
    <source>
        <dbReference type="ARBA" id="ARBA00022679"/>
    </source>
</evidence>
<dbReference type="GO" id="GO:0005886">
    <property type="term" value="C:plasma membrane"/>
    <property type="evidence" value="ECO:0007669"/>
    <property type="project" value="TreeGrafter"/>
</dbReference>
<comment type="cofactor">
    <cofactor evidence="1">
        <name>Mg(2+)</name>
        <dbReference type="ChEBI" id="CHEBI:18420"/>
    </cofactor>
</comment>
<dbReference type="PANTHER" id="PTHR12358:SF106">
    <property type="entry name" value="LIPID KINASE YEGS"/>
    <property type="match status" value="1"/>
</dbReference>
<sequence length="308" mass="33793">MKVKIGGANMLNNVLIIPNPGSGKGKAVEYAEKLSKLLEETYQSQTMVRPTTEVGDARTWSAKALSDGFDTVICLGGDGTVNETVDGLLQNEEVPFFGFVPLGTVNDLGRVLGYDMQPEKAIEQYRKVKTVPLDVGQINETTHFINVIAIGALPESVMHTDSQDKNKLGVLAYVRDGVKSYFKKDRYQLEITDSSGNKRELETDLVLVALTNSVAGVESMIPHASYDDGLIHLLAPKENLAVTTFYTLFEGGIQPEETDSMFVLSDNRIQIKDLIGKEIESNVDGDQGPNLPLDIKVLKHRLQVIVPE</sequence>
<evidence type="ECO:0000256" key="10">
    <source>
        <dbReference type="ARBA" id="ARBA00023098"/>
    </source>
</evidence>
<keyword evidence="6" id="KW-0547">Nucleotide-binding</keyword>
<evidence type="ECO:0000256" key="7">
    <source>
        <dbReference type="ARBA" id="ARBA00022777"/>
    </source>
</evidence>
<evidence type="ECO:0000256" key="5">
    <source>
        <dbReference type="ARBA" id="ARBA00022723"/>
    </source>
</evidence>
<proteinExistence type="inferred from homology"/>
<comment type="caution">
    <text evidence="15">The sequence shown here is derived from an EMBL/GenBank/DDBJ whole genome shotgun (WGS) entry which is preliminary data.</text>
</comment>
<dbReference type="PROSITE" id="PS50146">
    <property type="entry name" value="DAGK"/>
    <property type="match status" value="1"/>
</dbReference>
<evidence type="ECO:0000256" key="3">
    <source>
        <dbReference type="ARBA" id="ARBA00022516"/>
    </source>
</evidence>
<evidence type="ECO:0000256" key="11">
    <source>
        <dbReference type="ARBA" id="ARBA00023209"/>
    </source>
</evidence>
<dbReference type="InterPro" id="IPR005218">
    <property type="entry name" value="Diacylglycerol/lipid_kinase"/>
</dbReference>
<evidence type="ECO:0000256" key="1">
    <source>
        <dbReference type="ARBA" id="ARBA00001946"/>
    </source>
</evidence>
<dbReference type="GO" id="GO:0046872">
    <property type="term" value="F:metal ion binding"/>
    <property type="evidence" value="ECO:0007669"/>
    <property type="project" value="UniProtKB-KW"/>
</dbReference>
<evidence type="ECO:0000256" key="6">
    <source>
        <dbReference type="ARBA" id="ARBA00022741"/>
    </source>
</evidence>
<keyword evidence="16" id="KW-1185">Reference proteome</keyword>
<dbReference type="Pfam" id="PF00781">
    <property type="entry name" value="DAGK_cat"/>
    <property type="match status" value="1"/>
</dbReference>
<dbReference type="InterPro" id="IPR045540">
    <property type="entry name" value="YegS/DAGK_C"/>
</dbReference>
<dbReference type="GO" id="GO:0008654">
    <property type="term" value="P:phospholipid biosynthetic process"/>
    <property type="evidence" value="ECO:0007669"/>
    <property type="project" value="UniProtKB-KW"/>
</dbReference>
<keyword evidence="5" id="KW-0479">Metal-binding</keyword>
<protein>
    <submittedName>
        <fullName evidence="15">YegS/Rv2252/BmrU family lipid kinase</fullName>
    </submittedName>
</protein>
<dbReference type="Proteomes" id="UP000469870">
    <property type="component" value="Unassembled WGS sequence"/>
</dbReference>
<keyword evidence="11" id="KW-0594">Phospholipid biosynthesis</keyword>
<evidence type="ECO:0000256" key="2">
    <source>
        <dbReference type="ARBA" id="ARBA00005983"/>
    </source>
</evidence>
<dbReference type="GO" id="GO:0005524">
    <property type="term" value="F:ATP binding"/>
    <property type="evidence" value="ECO:0007669"/>
    <property type="project" value="UniProtKB-KW"/>
</dbReference>
<dbReference type="InterPro" id="IPR050187">
    <property type="entry name" value="Lipid_Phosphate_FormReg"/>
</dbReference>
<accession>A0A6I2GB01</accession>
<dbReference type="EMBL" id="WJQS01000002">
    <property type="protein sequence ID" value="MRI84937.1"/>
    <property type="molecule type" value="Genomic_DNA"/>
</dbReference>
<dbReference type="AlphaFoldDB" id="A0A6I2GB01"/>
<keyword evidence="12" id="KW-1208">Phospholipid metabolism</keyword>
<dbReference type="InterPro" id="IPR001206">
    <property type="entry name" value="Diacylglycerol_kinase_cat_dom"/>
</dbReference>
<gene>
    <name evidence="15" type="ORF">GIY09_03355</name>
    <name evidence="14" type="ORF">GIY11_01475</name>
</gene>
<dbReference type="InterPro" id="IPR016064">
    <property type="entry name" value="NAD/diacylglycerol_kinase_sf"/>
</dbReference>
<keyword evidence="4" id="KW-0808">Transferase</keyword>
<evidence type="ECO:0000256" key="8">
    <source>
        <dbReference type="ARBA" id="ARBA00022840"/>
    </source>
</evidence>
<dbReference type="Proteomes" id="UP000430975">
    <property type="component" value="Unassembled WGS sequence"/>
</dbReference>
<dbReference type="EMBL" id="WJQR01000001">
    <property type="protein sequence ID" value="MRI80703.1"/>
    <property type="molecule type" value="Genomic_DNA"/>
</dbReference>
<dbReference type="RefSeq" id="WP_153861192.1">
    <property type="nucleotide sequence ID" value="NZ_WJQR01000001.1"/>
</dbReference>